<feature type="compositionally biased region" description="Basic and acidic residues" evidence="2">
    <location>
        <begin position="32"/>
        <end position="46"/>
    </location>
</feature>
<dbReference type="GeneID" id="63828739"/>
<feature type="region of interest" description="Disordered" evidence="2">
    <location>
        <begin position="1"/>
        <end position="70"/>
    </location>
</feature>
<keyword evidence="3" id="KW-1133">Transmembrane helix</keyword>
<sequence length="1060" mass="119484">MAEAGPSSPRTLSSTATTSPPSSLSRQLRIHFPLDEDRSSPGDDRSYGGNFPGLGTHAPRRKSTIGKEASILDGLGAREDTRRRVKSTEAKISTAGQFFSSGSGDLPARYSRRISHAPRKTVKRDRTSQGTFSDDLAEHSQSSAFSNEYDLSREDPRIIEDVQRAIRLKARREARMRASQFMSQRDPRYNSDVAPFSLQSSSLRPPLQISSVARSEPEKSTNDSEIDFSPSVGMMPLHPVPLSSNGGATLDWTGSGSEDDRSEKRWSLHRPKRKHKDRFSMPSGRNIVEKQDSLYADKLAQIRSNAKDRTLRKAAITSDQLQRRYNLLSPPPGSHMPSVNLLDVAHWYDKQELGVKASLEKAEPLTWLKHLLDSRGPRPSHPPWYLTALIMEEYAKSLTHHQSMATIPEDVVPPDSSPTAASLPETTKSPSSGSWSWNPSPVFLEPSLSRKRSSYDQQVSFEPHVESGRESVGAQSRPSNEGLNKKWRHSFTPGSDSAPDSLYSSRAIGGKNRSHLRNLAKRLRRRPYDSEEGLSSGRNSLSGRSFYDDAFGKLARSAARSQPASLRVRSSDTSGSDDEALSEPIHGRQSREETRTATRNAFERNEGGDGFPKPEDPTGPPDTSPAPPRRLIPRRRQRVSLPSSDRIVSKERIIQQEEIDEEAEHREYDRKAQLLEDAASHNYNIRHMLHRVGTSMREYDSVQVGLTSILGTDYPNLPPEVLEAFLHDPAAILGGTRTLSGWRAVEDIHERVQRQRKTLRSFVSALTPNSEDATPSKSMFHDPIASLQDSLLKLERHRQRVTEQAEKVMEMLMGVKHIHRTVKKEYNDTLAHTSLVYPELSQIVALEESYRNHYQQLWDFALDALTLLLDTVTPFWRNYGKVIGKDVQDFLIIPWYRNEFTGESKRYLIEKFPRRSLRHWVGLLCLYFLSLCVVGLQGRAAIELTLNWDLPWIPHTGLWWMVFPIFIVGLLIQWCAVLVESCIILAEWGVIVWWMGWTSVCRIPGGGLVNARHYERLSSCKGAHQTGTWMKRLGPGCWRTTGRNLCLVCNECVHGGLLLL</sequence>
<dbReference type="STRING" id="1314785.A0A165CAQ2"/>
<feature type="region of interest" description="Disordered" evidence="2">
    <location>
        <begin position="97"/>
        <end position="154"/>
    </location>
</feature>
<accession>A0A165CAQ2</accession>
<dbReference type="OrthoDB" id="3190515at2759"/>
<feature type="transmembrane region" description="Helical" evidence="3">
    <location>
        <begin position="920"/>
        <end position="938"/>
    </location>
</feature>
<dbReference type="Proteomes" id="UP000076871">
    <property type="component" value="Unassembled WGS sequence"/>
</dbReference>
<dbReference type="AlphaFoldDB" id="A0A165CAQ2"/>
<dbReference type="RefSeq" id="XP_040760212.1">
    <property type="nucleotide sequence ID" value="XM_040911711.1"/>
</dbReference>
<dbReference type="InParanoid" id="A0A165CAQ2"/>
<feature type="compositionally biased region" description="Basic residues" evidence="2">
    <location>
        <begin position="267"/>
        <end position="277"/>
    </location>
</feature>
<feature type="compositionally biased region" description="Basic residues" evidence="2">
    <location>
        <begin position="110"/>
        <end position="123"/>
    </location>
</feature>
<feature type="compositionally biased region" description="Polar residues" evidence="2">
    <location>
        <begin position="473"/>
        <end position="482"/>
    </location>
</feature>
<evidence type="ECO:0000256" key="1">
    <source>
        <dbReference type="SAM" id="Coils"/>
    </source>
</evidence>
<feature type="transmembrane region" description="Helical" evidence="3">
    <location>
        <begin position="958"/>
        <end position="979"/>
    </location>
</feature>
<evidence type="ECO:0000256" key="3">
    <source>
        <dbReference type="SAM" id="Phobius"/>
    </source>
</evidence>
<keyword evidence="5" id="KW-1185">Reference proteome</keyword>
<reference evidence="4 5" key="1">
    <citation type="journal article" date="2016" name="Mol. Biol. Evol.">
        <title>Comparative Genomics of Early-Diverging Mushroom-Forming Fungi Provides Insights into the Origins of Lignocellulose Decay Capabilities.</title>
        <authorList>
            <person name="Nagy L.G."/>
            <person name="Riley R."/>
            <person name="Tritt A."/>
            <person name="Adam C."/>
            <person name="Daum C."/>
            <person name="Floudas D."/>
            <person name="Sun H."/>
            <person name="Yadav J.S."/>
            <person name="Pangilinan J."/>
            <person name="Larsson K.H."/>
            <person name="Matsuura K."/>
            <person name="Barry K."/>
            <person name="Labutti K."/>
            <person name="Kuo R."/>
            <person name="Ohm R.A."/>
            <person name="Bhattacharya S.S."/>
            <person name="Shirouzu T."/>
            <person name="Yoshinaga Y."/>
            <person name="Martin F.M."/>
            <person name="Grigoriev I.V."/>
            <person name="Hibbett D.S."/>
        </authorList>
    </citation>
    <scope>NUCLEOTIDE SEQUENCE [LARGE SCALE GENOMIC DNA]</scope>
    <source>
        <strain evidence="4 5">93-53</strain>
    </source>
</reference>
<evidence type="ECO:0000313" key="5">
    <source>
        <dbReference type="Proteomes" id="UP000076871"/>
    </source>
</evidence>
<evidence type="ECO:0000313" key="4">
    <source>
        <dbReference type="EMBL" id="KZT02472.1"/>
    </source>
</evidence>
<feature type="region of interest" description="Disordered" evidence="2">
    <location>
        <begin position="557"/>
        <end position="644"/>
    </location>
</feature>
<keyword evidence="3" id="KW-0472">Membrane</keyword>
<keyword evidence="3" id="KW-0812">Transmembrane</keyword>
<feature type="compositionally biased region" description="Low complexity" evidence="2">
    <location>
        <begin position="533"/>
        <end position="545"/>
    </location>
</feature>
<feature type="compositionally biased region" description="Pro residues" evidence="2">
    <location>
        <begin position="617"/>
        <end position="630"/>
    </location>
</feature>
<dbReference type="EMBL" id="KV427652">
    <property type="protein sequence ID" value="KZT02472.1"/>
    <property type="molecule type" value="Genomic_DNA"/>
</dbReference>
<proteinExistence type="predicted"/>
<protein>
    <submittedName>
        <fullName evidence="4">Uncharacterized protein</fullName>
    </submittedName>
</protein>
<feature type="compositionally biased region" description="Polar residues" evidence="2">
    <location>
        <begin position="417"/>
        <end position="428"/>
    </location>
</feature>
<feature type="compositionally biased region" description="Low complexity" evidence="2">
    <location>
        <begin position="197"/>
        <end position="211"/>
    </location>
</feature>
<feature type="compositionally biased region" description="Basic residues" evidence="2">
    <location>
        <begin position="512"/>
        <end position="525"/>
    </location>
</feature>
<feature type="region of interest" description="Disordered" evidence="2">
    <location>
        <begin position="408"/>
        <end position="436"/>
    </location>
</feature>
<feature type="compositionally biased region" description="Basic and acidic residues" evidence="2">
    <location>
        <begin position="585"/>
        <end position="616"/>
    </location>
</feature>
<feature type="compositionally biased region" description="Polar residues" evidence="2">
    <location>
        <begin position="244"/>
        <end position="256"/>
    </location>
</feature>
<feature type="coiled-coil region" evidence="1">
    <location>
        <begin position="784"/>
        <end position="811"/>
    </location>
</feature>
<feature type="compositionally biased region" description="Low complexity" evidence="2">
    <location>
        <begin position="1"/>
        <end position="26"/>
    </location>
</feature>
<evidence type="ECO:0000256" key="2">
    <source>
        <dbReference type="SAM" id="MobiDB-lite"/>
    </source>
</evidence>
<feature type="region of interest" description="Disordered" evidence="2">
    <location>
        <begin position="454"/>
        <end position="545"/>
    </location>
</feature>
<feature type="region of interest" description="Disordered" evidence="2">
    <location>
        <begin position="172"/>
        <end position="230"/>
    </location>
</feature>
<gene>
    <name evidence="4" type="ORF">LAESUDRAFT_752181</name>
</gene>
<feature type="region of interest" description="Disordered" evidence="2">
    <location>
        <begin position="244"/>
        <end position="280"/>
    </location>
</feature>
<keyword evidence="1" id="KW-0175">Coiled coil</keyword>
<organism evidence="4 5">
    <name type="scientific">Laetiporus sulphureus 93-53</name>
    <dbReference type="NCBI Taxonomy" id="1314785"/>
    <lineage>
        <taxon>Eukaryota</taxon>
        <taxon>Fungi</taxon>
        <taxon>Dikarya</taxon>
        <taxon>Basidiomycota</taxon>
        <taxon>Agaricomycotina</taxon>
        <taxon>Agaricomycetes</taxon>
        <taxon>Polyporales</taxon>
        <taxon>Laetiporus</taxon>
    </lineage>
</organism>
<name>A0A165CAQ2_9APHY</name>